<dbReference type="GO" id="GO:0003855">
    <property type="term" value="F:3-dehydroquinate dehydratase activity"/>
    <property type="evidence" value="ECO:0007669"/>
    <property type="project" value="UniProtKB-EC"/>
</dbReference>
<dbReference type="CDD" id="cd00466">
    <property type="entry name" value="DHQase_II"/>
    <property type="match status" value="1"/>
</dbReference>
<feature type="transmembrane region" description="Helical" evidence="3">
    <location>
        <begin position="70"/>
        <end position="90"/>
    </location>
</feature>
<dbReference type="EMBL" id="ADZX01000437">
    <property type="protein sequence ID" value="EFK96606.1"/>
    <property type="molecule type" value="Genomic_DNA"/>
</dbReference>
<evidence type="ECO:0000256" key="2">
    <source>
        <dbReference type="ARBA" id="ARBA00023239"/>
    </source>
</evidence>
<evidence type="ECO:0000256" key="3">
    <source>
        <dbReference type="SAM" id="Phobius"/>
    </source>
</evidence>
<keyword evidence="2 4" id="KW-0456">Lyase</keyword>
<sequence>MGITIEQSNTEGKIVELITNTDYDFLIINPAAYTHTSVAIRDAILAANKPTIEVHISNVYKREEFRKKSLVSDIAVGVITGFGMQSYLLAVEAAAAF</sequence>
<dbReference type="InterPro" id="IPR001874">
    <property type="entry name" value="DHquinase_II"/>
</dbReference>
<dbReference type="PANTHER" id="PTHR21272">
    <property type="entry name" value="CATABOLIC 3-DEHYDROQUINASE"/>
    <property type="match status" value="1"/>
</dbReference>
<dbReference type="InterPro" id="IPR036441">
    <property type="entry name" value="DHquinase_II_sf"/>
</dbReference>
<dbReference type="EC" id="4.2.1.10" evidence="1"/>
<keyword evidence="3" id="KW-0472">Membrane</keyword>
<keyword evidence="3" id="KW-0812">Transmembrane</keyword>
<dbReference type="HAMAP" id="MF_00169">
    <property type="entry name" value="AroQ"/>
    <property type="match status" value="1"/>
</dbReference>
<dbReference type="AlphaFoldDB" id="D9PIK4"/>
<evidence type="ECO:0000256" key="1">
    <source>
        <dbReference type="ARBA" id="ARBA00012060"/>
    </source>
</evidence>
<dbReference type="Gene3D" id="3.40.50.9100">
    <property type="entry name" value="Dehydroquinase, class II"/>
    <property type="match status" value="1"/>
</dbReference>
<proteinExistence type="inferred from homology"/>
<protein>
    <recommendedName>
        <fullName evidence="1">3-dehydroquinate dehydratase</fullName>
        <ecNumber evidence="1">4.2.1.10</ecNumber>
    </recommendedName>
</protein>
<name>D9PIK4_9ZZZZ</name>
<organism evidence="4">
    <name type="scientific">sediment metagenome</name>
    <dbReference type="NCBI Taxonomy" id="749907"/>
    <lineage>
        <taxon>unclassified sequences</taxon>
        <taxon>metagenomes</taxon>
        <taxon>ecological metagenomes</taxon>
    </lineage>
</organism>
<dbReference type="GO" id="GO:0019631">
    <property type="term" value="P:quinate catabolic process"/>
    <property type="evidence" value="ECO:0007669"/>
    <property type="project" value="TreeGrafter"/>
</dbReference>
<comment type="caution">
    <text evidence="4">The sequence shown here is derived from an EMBL/GenBank/DDBJ whole genome shotgun (WGS) entry which is preliminary data.</text>
</comment>
<dbReference type="Pfam" id="PF01220">
    <property type="entry name" value="DHquinase_II"/>
    <property type="match status" value="1"/>
</dbReference>
<reference evidence="4" key="1">
    <citation type="submission" date="2010-07" db="EMBL/GenBank/DDBJ databases">
        <authorList>
            <consortium name="CONSOLIDER consortium CSD2007-00005"/>
            <person name="Guazzaroni M.-E."/>
            <person name="Richter M."/>
            <person name="Garcia-Salamanca A."/>
            <person name="Yarza P."/>
            <person name="Ferrer M."/>
        </authorList>
    </citation>
    <scope>NUCLEOTIDE SEQUENCE</scope>
</reference>
<accession>D9PIK4</accession>
<dbReference type="PANTHER" id="PTHR21272:SF3">
    <property type="entry name" value="CATABOLIC 3-DEHYDROQUINASE"/>
    <property type="match status" value="1"/>
</dbReference>
<keyword evidence="3" id="KW-1133">Transmembrane helix</keyword>
<evidence type="ECO:0000313" key="4">
    <source>
        <dbReference type="EMBL" id="EFK96606.1"/>
    </source>
</evidence>
<gene>
    <name evidence="4" type="ORF">LDC_1362</name>
</gene>
<dbReference type="SUPFAM" id="SSF52304">
    <property type="entry name" value="Type II 3-dehydroquinate dehydratase"/>
    <property type="match status" value="1"/>
</dbReference>
<reference evidence="4" key="2">
    <citation type="journal article" date="2011" name="Microb. Ecol.">
        <title>Taxonomic and Functional Metagenomic Profiling of the Microbial Community in the Anoxic Sediment of a Sub-saline Shallow Lake (Laguna de Carrizo, Central Spain).</title>
        <authorList>
            <person name="Ferrer M."/>
            <person name="Guazzaroni M.E."/>
            <person name="Richter M."/>
            <person name="Garcia-Salamanca A."/>
            <person name="Yarza P."/>
            <person name="Suarez-Suarez A."/>
            <person name="Solano J."/>
            <person name="Alcaide M."/>
            <person name="van Dillewijn P."/>
            <person name="Molina-Henares M.A."/>
            <person name="Lopez-Cortes N."/>
            <person name="Al-Ramahi Y."/>
            <person name="Guerrero C."/>
            <person name="Acosta A."/>
            <person name="de Eugenio L.I."/>
            <person name="Martinez V."/>
            <person name="Marques S."/>
            <person name="Rojo F."/>
            <person name="Santero E."/>
            <person name="Genilloud O."/>
            <person name="Perez-Perez J."/>
            <person name="Rossello-Mora R."/>
            <person name="Ramos J.L."/>
        </authorList>
    </citation>
    <scope>NUCLEOTIDE SEQUENCE</scope>
</reference>